<organism evidence="1 2">
    <name type="scientific">Desulfobaculum xiamenense</name>
    <dbReference type="NCBI Taxonomy" id="995050"/>
    <lineage>
        <taxon>Bacteria</taxon>
        <taxon>Pseudomonadati</taxon>
        <taxon>Thermodesulfobacteriota</taxon>
        <taxon>Desulfovibrionia</taxon>
        <taxon>Desulfovibrionales</taxon>
        <taxon>Desulfovibrionaceae</taxon>
        <taxon>Desulfobaculum</taxon>
    </lineage>
</organism>
<evidence type="ECO:0000313" key="1">
    <source>
        <dbReference type="EMBL" id="NJB66757.1"/>
    </source>
</evidence>
<dbReference type="AlphaFoldDB" id="A0A846QI82"/>
<name>A0A846QI82_9BACT</name>
<evidence type="ECO:0000313" key="2">
    <source>
        <dbReference type="Proteomes" id="UP000580856"/>
    </source>
</evidence>
<keyword evidence="2" id="KW-1185">Reference proteome</keyword>
<reference evidence="1 2" key="1">
    <citation type="submission" date="2020-03" db="EMBL/GenBank/DDBJ databases">
        <title>Genomic Encyclopedia of Type Strains, Phase IV (KMG-IV): sequencing the most valuable type-strain genomes for metagenomic binning, comparative biology and taxonomic classification.</title>
        <authorList>
            <person name="Goeker M."/>
        </authorList>
    </citation>
    <scope>NUCLEOTIDE SEQUENCE [LARGE SCALE GENOMIC DNA]</scope>
    <source>
        <strain evidence="1 2">DSM 24233</strain>
    </source>
</reference>
<sequence length="73" mass="8644">MAQFAPHTANYTLEDQIKTLRDEELLDFWEEAQYLEKFLQDEFDAGAGAHLEYERIILKELQYRTCKRTTTVG</sequence>
<proteinExistence type="predicted"/>
<accession>A0A846QI82</accession>
<gene>
    <name evidence="1" type="ORF">GGQ74_000397</name>
</gene>
<comment type="caution">
    <text evidence="1">The sequence shown here is derived from an EMBL/GenBank/DDBJ whole genome shotgun (WGS) entry which is preliminary data.</text>
</comment>
<dbReference type="RefSeq" id="WP_167939866.1">
    <property type="nucleotide sequence ID" value="NZ_JAATJA010000001.1"/>
</dbReference>
<dbReference type="Proteomes" id="UP000580856">
    <property type="component" value="Unassembled WGS sequence"/>
</dbReference>
<dbReference type="EMBL" id="JAATJA010000001">
    <property type="protein sequence ID" value="NJB66757.1"/>
    <property type="molecule type" value="Genomic_DNA"/>
</dbReference>
<protein>
    <submittedName>
        <fullName evidence="1">Uncharacterized protein</fullName>
    </submittedName>
</protein>